<accession>A0A251NFM3</accession>
<gene>
    <name evidence="1" type="ORF">PRUPE_7G230100</name>
</gene>
<evidence type="ECO:0000313" key="2">
    <source>
        <dbReference type="Proteomes" id="UP000006882"/>
    </source>
</evidence>
<sequence>MIQKIKPCNIVRLRWYLTPSSSRNPIPQVSFSLNDGDQYFSFLKIVDEFNKASRLAPSDSVYLISSLRKKKKKVKGQITCFGTRRACCNSNFWFDKVQKS</sequence>
<dbReference type="Gramene" id="ONH98115">
    <property type="protein sequence ID" value="ONH98115"/>
    <property type="gene ID" value="PRUPE_7G230100"/>
</dbReference>
<proteinExistence type="predicted"/>
<dbReference type="AlphaFoldDB" id="A0A251NFM3"/>
<name>A0A251NFM3_PRUPE</name>
<reference evidence="1 2" key="1">
    <citation type="journal article" date="2013" name="Nat. Genet.">
        <title>The high-quality draft genome of peach (Prunus persica) identifies unique patterns of genetic diversity, domestication and genome evolution.</title>
        <authorList>
            <consortium name="International Peach Genome Initiative"/>
            <person name="Verde I."/>
            <person name="Abbott A.G."/>
            <person name="Scalabrin S."/>
            <person name="Jung S."/>
            <person name="Shu S."/>
            <person name="Marroni F."/>
            <person name="Zhebentyayeva T."/>
            <person name="Dettori M.T."/>
            <person name="Grimwood J."/>
            <person name="Cattonaro F."/>
            <person name="Zuccolo A."/>
            <person name="Rossini L."/>
            <person name="Jenkins J."/>
            <person name="Vendramin E."/>
            <person name="Meisel L.A."/>
            <person name="Decroocq V."/>
            <person name="Sosinski B."/>
            <person name="Prochnik S."/>
            <person name="Mitros T."/>
            <person name="Policriti A."/>
            <person name="Cipriani G."/>
            <person name="Dondini L."/>
            <person name="Ficklin S."/>
            <person name="Goodstein D.M."/>
            <person name="Xuan P."/>
            <person name="Del Fabbro C."/>
            <person name="Aramini V."/>
            <person name="Copetti D."/>
            <person name="Gonzalez S."/>
            <person name="Horner D.S."/>
            <person name="Falchi R."/>
            <person name="Lucas S."/>
            <person name="Mica E."/>
            <person name="Maldonado J."/>
            <person name="Lazzari B."/>
            <person name="Bielenberg D."/>
            <person name="Pirona R."/>
            <person name="Miculan M."/>
            <person name="Barakat A."/>
            <person name="Testolin R."/>
            <person name="Stella A."/>
            <person name="Tartarini S."/>
            <person name="Tonutti P."/>
            <person name="Arus P."/>
            <person name="Orellana A."/>
            <person name="Wells C."/>
            <person name="Main D."/>
            <person name="Vizzotto G."/>
            <person name="Silva H."/>
            <person name="Salamini F."/>
            <person name="Schmutz J."/>
            <person name="Morgante M."/>
            <person name="Rokhsar D.S."/>
        </authorList>
    </citation>
    <scope>NUCLEOTIDE SEQUENCE [LARGE SCALE GENOMIC DNA]</scope>
    <source>
        <strain evidence="2">cv. Nemared</strain>
    </source>
</reference>
<dbReference type="EMBL" id="CM007657">
    <property type="protein sequence ID" value="ONH98115.1"/>
    <property type="molecule type" value="Genomic_DNA"/>
</dbReference>
<organism evidence="1 2">
    <name type="scientific">Prunus persica</name>
    <name type="common">Peach</name>
    <name type="synonym">Amygdalus persica</name>
    <dbReference type="NCBI Taxonomy" id="3760"/>
    <lineage>
        <taxon>Eukaryota</taxon>
        <taxon>Viridiplantae</taxon>
        <taxon>Streptophyta</taxon>
        <taxon>Embryophyta</taxon>
        <taxon>Tracheophyta</taxon>
        <taxon>Spermatophyta</taxon>
        <taxon>Magnoliopsida</taxon>
        <taxon>eudicotyledons</taxon>
        <taxon>Gunneridae</taxon>
        <taxon>Pentapetalae</taxon>
        <taxon>rosids</taxon>
        <taxon>fabids</taxon>
        <taxon>Rosales</taxon>
        <taxon>Rosaceae</taxon>
        <taxon>Amygdaloideae</taxon>
        <taxon>Amygdaleae</taxon>
        <taxon>Prunus</taxon>
    </lineage>
</organism>
<evidence type="ECO:0000313" key="1">
    <source>
        <dbReference type="EMBL" id="ONH98115.1"/>
    </source>
</evidence>
<dbReference type="Proteomes" id="UP000006882">
    <property type="component" value="Chromosome G7"/>
</dbReference>
<protein>
    <submittedName>
        <fullName evidence="1">Uncharacterized protein</fullName>
    </submittedName>
</protein>
<keyword evidence="2" id="KW-1185">Reference proteome</keyword>